<gene>
    <name evidence="1" type="ORF">C8D93_109164</name>
</gene>
<sequence length="167" mass="18822">MLLLTLVRHAKSSWDNPALADFDRPLNARGERDAPRMAQHVRRALGIPDRIVSSPALRALTTARVFAETLALPASRFEQAPRIYEASAERLLTLVQGLDDDERHVMLFGHNPGFTDLAHRLARCSFDDMPTCAVVQIGFDTKTWADVAERSGAQRFYAYPKQFRDKT</sequence>
<dbReference type="RefSeq" id="WP_110266166.1">
    <property type="nucleotide sequence ID" value="NZ_CAWNXA010000009.1"/>
</dbReference>
<name>A0A318E6E0_9GAMM</name>
<organism evidence="1 2">
    <name type="scientific">Sinimarinibacterium flocculans</name>
    <dbReference type="NCBI Taxonomy" id="985250"/>
    <lineage>
        <taxon>Bacteria</taxon>
        <taxon>Pseudomonadati</taxon>
        <taxon>Pseudomonadota</taxon>
        <taxon>Gammaproteobacteria</taxon>
        <taxon>Nevskiales</taxon>
        <taxon>Nevskiaceae</taxon>
        <taxon>Sinimarinibacterium</taxon>
    </lineage>
</organism>
<dbReference type="InterPro" id="IPR013078">
    <property type="entry name" value="His_Pase_superF_clade-1"/>
</dbReference>
<reference evidence="1 2" key="1">
    <citation type="submission" date="2018-04" db="EMBL/GenBank/DDBJ databases">
        <title>Genomic Encyclopedia of Type Strains, Phase IV (KMG-IV): sequencing the most valuable type-strain genomes for metagenomic binning, comparative biology and taxonomic classification.</title>
        <authorList>
            <person name="Goeker M."/>
        </authorList>
    </citation>
    <scope>NUCLEOTIDE SEQUENCE [LARGE SCALE GENOMIC DNA]</scope>
    <source>
        <strain evidence="1 2">DSM 104150</strain>
    </source>
</reference>
<protein>
    <submittedName>
        <fullName evidence="1">Phosphohistidine phosphatase</fullName>
    </submittedName>
</protein>
<dbReference type="AlphaFoldDB" id="A0A318E6E0"/>
<accession>A0A318E6E0</accession>
<dbReference type="PANTHER" id="PTHR47623:SF1">
    <property type="entry name" value="OS09G0287300 PROTEIN"/>
    <property type="match status" value="1"/>
</dbReference>
<dbReference type="Gene3D" id="3.40.50.1240">
    <property type="entry name" value="Phosphoglycerate mutase-like"/>
    <property type="match status" value="1"/>
</dbReference>
<dbReference type="SUPFAM" id="SSF53254">
    <property type="entry name" value="Phosphoglycerate mutase-like"/>
    <property type="match status" value="1"/>
</dbReference>
<dbReference type="EMBL" id="QICN01000009">
    <property type="protein sequence ID" value="PXV65785.1"/>
    <property type="molecule type" value="Genomic_DNA"/>
</dbReference>
<dbReference type="Pfam" id="PF00300">
    <property type="entry name" value="His_Phos_1"/>
    <property type="match status" value="1"/>
</dbReference>
<comment type="caution">
    <text evidence="1">The sequence shown here is derived from an EMBL/GenBank/DDBJ whole genome shotgun (WGS) entry which is preliminary data.</text>
</comment>
<evidence type="ECO:0000313" key="1">
    <source>
        <dbReference type="EMBL" id="PXV65785.1"/>
    </source>
</evidence>
<proteinExistence type="predicted"/>
<dbReference type="InterPro" id="IPR029033">
    <property type="entry name" value="His_PPase_superfam"/>
</dbReference>
<dbReference type="CDD" id="cd07067">
    <property type="entry name" value="HP_PGM_like"/>
    <property type="match status" value="1"/>
</dbReference>
<dbReference type="PANTHER" id="PTHR47623">
    <property type="entry name" value="OS09G0287300 PROTEIN"/>
    <property type="match status" value="1"/>
</dbReference>
<dbReference type="OrthoDB" id="9810154at2"/>
<evidence type="ECO:0000313" key="2">
    <source>
        <dbReference type="Proteomes" id="UP000248330"/>
    </source>
</evidence>
<keyword evidence="2" id="KW-1185">Reference proteome</keyword>
<dbReference type="Proteomes" id="UP000248330">
    <property type="component" value="Unassembled WGS sequence"/>
</dbReference>